<evidence type="ECO:0008006" key="3">
    <source>
        <dbReference type="Google" id="ProtNLM"/>
    </source>
</evidence>
<keyword evidence="2" id="KW-1185">Reference proteome</keyword>
<name>A0ABN8LD25_9CNID</name>
<protein>
    <recommendedName>
        <fullName evidence="3">SEA domain-containing protein</fullName>
    </recommendedName>
</protein>
<gene>
    <name evidence="1" type="ORF">PEVE_00022419</name>
</gene>
<comment type="caution">
    <text evidence="1">The sequence shown here is derived from an EMBL/GenBank/DDBJ whole genome shotgun (WGS) entry which is preliminary data.</text>
</comment>
<accession>A0ABN8LD25</accession>
<reference evidence="1 2" key="1">
    <citation type="submission" date="2022-05" db="EMBL/GenBank/DDBJ databases">
        <authorList>
            <consortium name="Genoscope - CEA"/>
            <person name="William W."/>
        </authorList>
    </citation>
    <scope>NUCLEOTIDE SEQUENCE [LARGE SCALE GENOMIC DNA]</scope>
</reference>
<evidence type="ECO:0000313" key="1">
    <source>
        <dbReference type="EMBL" id="CAH3013800.1"/>
    </source>
</evidence>
<sequence>MLLVTSSIEQQNVSLFPSPSHSILLPNMSTTSKDSILMANKTMQTVSTSTGIMSSSANPSWSSETVLNSGASIISQITGSTKTENNTFFVEFKTEASRWNDDLTKEYHDTYIKTANMIVEIVDELHSNMSAYEGSFVIGFREGVYVSLKLQFKGGDTNNLDVFIDFLRAGGGRSLRTDKVYLKLGKTADCVIAYINTKLCDCMSMTYKRQITCRQPEIYGGKDCPEECDSGHVIAGSISCSWDDLDAMKCNAERVKPLSIMTAIILIYTTCLLEGRLT</sequence>
<dbReference type="Proteomes" id="UP001159427">
    <property type="component" value="Unassembled WGS sequence"/>
</dbReference>
<evidence type="ECO:0000313" key="2">
    <source>
        <dbReference type="Proteomes" id="UP001159427"/>
    </source>
</evidence>
<dbReference type="EMBL" id="CALNXI010000003">
    <property type="protein sequence ID" value="CAH3013800.1"/>
    <property type="molecule type" value="Genomic_DNA"/>
</dbReference>
<proteinExistence type="predicted"/>
<organism evidence="1 2">
    <name type="scientific">Porites evermanni</name>
    <dbReference type="NCBI Taxonomy" id="104178"/>
    <lineage>
        <taxon>Eukaryota</taxon>
        <taxon>Metazoa</taxon>
        <taxon>Cnidaria</taxon>
        <taxon>Anthozoa</taxon>
        <taxon>Hexacorallia</taxon>
        <taxon>Scleractinia</taxon>
        <taxon>Fungiina</taxon>
        <taxon>Poritidae</taxon>
        <taxon>Porites</taxon>
    </lineage>
</organism>